<dbReference type="GO" id="GO:0001530">
    <property type="term" value="F:lipopolysaccharide binding"/>
    <property type="evidence" value="ECO:0007669"/>
    <property type="project" value="TreeGrafter"/>
</dbReference>
<protein>
    <recommendedName>
        <fullName evidence="6">LPS-assembly lipoprotein LptE</fullName>
    </recommendedName>
</protein>
<dbReference type="KEGG" id="aant:HUK68_00860"/>
<comment type="similarity">
    <text evidence="6">Belongs to the LptE lipoprotein family.</text>
</comment>
<proteinExistence type="inferred from homology"/>
<name>A0A6N1WY34_9BURK</name>
<dbReference type="GO" id="GO:1990351">
    <property type="term" value="C:transporter complex"/>
    <property type="evidence" value="ECO:0007669"/>
    <property type="project" value="TreeGrafter"/>
</dbReference>
<keyword evidence="3 6" id="KW-0564">Palmitate</keyword>
<dbReference type="Pfam" id="PF04390">
    <property type="entry name" value="LptE"/>
    <property type="match status" value="1"/>
</dbReference>
<keyword evidence="8" id="KW-1185">Reference proteome</keyword>
<comment type="subcellular location">
    <subcellularLocation>
        <location evidence="6">Cell outer membrane</location>
        <topology evidence="6">Lipid-anchor</topology>
    </subcellularLocation>
</comment>
<dbReference type="EMBL" id="CP054840">
    <property type="protein sequence ID" value="QKV51558.1"/>
    <property type="molecule type" value="Genomic_DNA"/>
</dbReference>
<evidence type="ECO:0000256" key="6">
    <source>
        <dbReference type="HAMAP-Rule" id="MF_01186"/>
    </source>
</evidence>
<dbReference type="GO" id="GO:0015920">
    <property type="term" value="P:lipopolysaccharide transport"/>
    <property type="evidence" value="ECO:0007669"/>
    <property type="project" value="TreeGrafter"/>
</dbReference>
<comment type="subunit">
    <text evidence="6">Component of the lipopolysaccharide transport and assembly complex. Interacts with LptD.</text>
</comment>
<dbReference type="AlphaFoldDB" id="A0A6N1WY34"/>
<dbReference type="Gene3D" id="3.30.160.150">
    <property type="entry name" value="Lipoprotein like domain"/>
    <property type="match status" value="1"/>
</dbReference>
<dbReference type="PANTHER" id="PTHR38098">
    <property type="entry name" value="LPS-ASSEMBLY LIPOPROTEIN LPTE"/>
    <property type="match status" value="1"/>
</dbReference>
<keyword evidence="5 6" id="KW-0449">Lipoprotein</keyword>
<keyword evidence="4 6" id="KW-0998">Cell outer membrane</keyword>
<dbReference type="PANTHER" id="PTHR38098:SF1">
    <property type="entry name" value="LPS-ASSEMBLY LIPOPROTEIN LPTE"/>
    <property type="match status" value="1"/>
</dbReference>
<evidence type="ECO:0000313" key="7">
    <source>
        <dbReference type="EMBL" id="QKV51558.1"/>
    </source>
</evidence>
<keyword evidence="1 6" id="KW-0732">Signal</keyword>
<organism evidence="7 8">
    <name type="scientific">Comamonas antarctica</name>
    <dbReference type="NCBI Taxonomy" id="2743470"/>
    <lineage>
        <taxon>Bacteria</taxon>
        <taxon>Pseudomonadati</taxon>
        <taxon>Pseudomonadota</taxon>
        <taxon>Betaproteobacteria</taxon>
        <taxon>Burkholderiales</taxon>
        <taxon>Comamonadaceae</taxon>
        <taxon>Comamonas</taxon>
    </lineage>
</organism>
<dbReference type="RefSeq" id="WP_175502494.1">
    <property type="nucleotide sequence ID" value="NZ_CAURQT010000038.1"/>
</dbReference>
<evidence type="ECO:0000256" key="4">
    <source>
        <dbReference type="ARBA" id="ARBA00023237"/>
    </source>
</evidence>
<accession>A0A6N1WY34</accession>
<dbReference type="HAMAP" id="MF_01186">
    <property type="entry name" value="LPS_assembly_LptE"/>
    <property type="match status" value="1"/>
</dbReference>
<dbReference type="PROSITE" id="PS51257">
    <property type="entry name" value="PROKAR_LIPOPROTEIN"/>
    <property type="match status" value="1"/>
</dbReference>
<dbReference type="InterPro" id="IPR007485">
    <property type="entry name" value="LPS_assembly_LptE"/>
</dbReference>
<keyword evidence="2 6" id="KW-0472">Membrane</keyword>
<comment type="function">
    <text evidence="6">Together with LptD, is involved in the assembly of lipopolysaccharide (LPS) at the surface of the outer membrane. Required for the proper assembly of LptD. Binds LPS and may serve as the LPS recognition site at the outer membrane.</text>
</comment>
<reference evidence="7 8" key="1">
    <citation type="submission" date="2020-06" db="EMBL/GenBank/DDBJ databases">
        <title>Acidovorax antarctica sp. nov., isolated from Corinth ice sheet soil, Antarctic Fields Peninsula.</title>
        <authorList>
            <person name="Xu Q."/>
            <person name="Peng F."/>
        </authorList>
    </citation>
    <scope>NUCLEOTIDE SEQUENCE [LARGE SCALE GENOMIC DNA]</scope>
    <source>
        <strain evidence="7 8">16-35-5</strain>
    </source>
</reference>
<dbReference type="GO" id="GO:0009279">
    <property type="term" value="C:cell outer membrane"/>
    <property type="evidence" value="ECO:0007669"/>
    <property type="project" value="UniProtKB-SubCell"/>
</dbReference>
<sequence length="167" mass="19127">MRKRTLLSLVSVVPLMAACGFRLRGVPQFAFRSLFIQAPRGSLLARELERTLSSATEQLTVLRDPRSPDDAEVIFELLSERQERVVVGLNASGQVRELQLRLRVRFRLRKPDGDEVLPETELLQQRDISYNETIALSKEAEELLLFRNMQTDLVQQLLRRLAAVKSL</sequence>
<evidence type="ECO:0000313" key="8">
    <source>
        <dbReference type="Proteomes" id="UP000509579"/>
    </source>
</evidence>
<dbReference type="GO" id="GO:0043165">
    <property type="term" value="P:Gram-negative-bacterium-type cell outer membrane assembly"/>
    <property type="evidence" value="ECO:0007669"/>
    <property type="project" value="UniProtKB-UniRule"/>
</dbReference>
<dbReference type="Proteomes" id="UP000509579">
    <property type="component" value="Chromosome"/>
</dbReference>
<evidence type="ECO:0000256" key="5">
    <source>
        <dbReference type="ARBA" id="ARBA00023288"/>
    </source>
</evidence>
<evidence type="ECO:0000256" key="2">
    <source>
        <dbReference type="ARBA" id="ARBA00023136"/>
    </source>
</evidence>
<gene>
    <name evidence="6" type="primary">lptE</name>
    <name evidence="7" type="ORF">HUK68_00860</name>
</gene>
<evidence type="ECO:0000256" key="3">
    <source>
        <dbReference type="ARBA" id="ARBA00023139"/>
    </source>
</evidence>
<evidence type="ECO:0000256" key="1">
    <source>
        <dbReference type="ARBA" id="ARBA00022729"/>
    </source>
</evidence>